<protein>
    <submittedName>
        <fullName evidence="2">Uncharacterized protein</fullName>
    </submittedName>
</protein>
<evidence type="ECO:0000313" key="3">
    <source>
        <dbReference type="Proteomes" id="UP000094094"/>
    </source>
</evidence>
<gene>
    <name evidence="2" type="ORF">SL103_29635</name>
</gene>
<evidence type="ECO:0000256" key="1">
    <source>
        <dbReference type="SAM" id="MobiDB-lite"/>
    </source>
</evidence>
<feature type="region of interest" description="Disordered" evidence="1">
    <location>
        <begin position="64"/>
        <end position="86"/>
    </location>
</feature>
<dbReference type="KEGG" id="slc:SL103_29635"/>
<dbReference type="EMBL" id="CP017157">
    <property type="protein sequence ID" value="AOP49855.1"/>
    <property type="molecule type" value="Genomic_DNA"/>
</dbReference>
<sequence>MAGASAATGCSLPFVRARPALVGLAVGRLLGGGWARARCGAVRPHRRAGRDRFFPPWFAYRGAAGRAAPGPRRAPVLRPAPPATGP</sequence>
<feature type="compositionally biased region" description="Low complexity" evidence="1">
    <location>
        <begin position="64"/>
        <end position="77"/>
    </location>
</feature>
<reference evidence="2 3" key="1">
    <citation type="submission" date="2016-09" db="EMBL/GenBank/DDBJ databases">
        <title>Complete genome sequencing of Streptomyces lydicus 103 and metabolic pathways analysis of antibiotic biosynthesis.</title>
        <authorList>
            <person name="Jia N."/>
            <person name="Ding M.-Z."/>
            <person name="Gao F."/>
            <person name="Yuan Y.-J."/>
        </authorList>
    </citation>
    <scope>NUCLEOTIDE SEQUENCE [LARGE SCALE GENOMIC DNA]</scope>
    <source>
        <strain evidence="2 3">103</strain>
    </source>
</reference>
<proteinExistence type="predicted"/>
<name>A0A1D7VSV3_9ACTN</name>
<evidence type="ECO:0000313" key="2">
    <source>
        <dbReference type="EMBL" id="AOP49855.1"/>
    </source>
</evidence>
<organism evidence="2 3">
    <name type="scientific">Streptomyces lydicus</name>
    <dbReference type="NCBI Taxonomy" id="47763"/>
    <lineage>
        <taxon>Bacteria</taxon>
        <taxon>Bacillati</taxon>
        <taxon>Actinomycetota</taxon>
        <taxon>Actinomycetes</taxon>
        <taxon>Kitasatosporales</taxon>
        <taxon>Streptomycetaceae</taxon>
        <taxon>Streptomyces</taxon>
    </lineage>
</organism>
<accession>A0A1D7VSV3</accession>
<dbReference type="AlphaFoldDB" id="A0A1D7VSV3"/>
<dbReference type="Proteomes" id="UP000094094">
    <property type="component" value="Chromosome"/>
</dbReference>
<keyword evidence="3" id="KW-1185">Reference proteome</keyword>